<dbReference type="RefSeq" id="WP_237337004.1">
    <property type="nucleotide sequence ID" value="NZ_BAABCM010000007.1"/>
</dbReference>
<organism evidence="1 2">
    <name type="scientific">Amycolatopsis tucumanensis</name>
    <dbReference type="NCBI Taxonomy" id="401106"/>
    <lineage>
        <taxon>Bacteria</taxon>
        <taxon>Bacillati</taxon>
        <taxon>Actinomycetota</taxon>
        <taxon>Actinomycetes</taxon>
        <taxon>Pseudonocardiales</taxon>
        <taxon>Pseudonocardiaceae</taxon>
        <taxon>Amycolatopsis</taxon>
    </lineage>
</organism>
<dbReference type="EMBL" id="BAABCM010000007">
    <property type="protein sequence ID" value="GAA3826684.1"/>
    <property type="molecule type" value="Genomic_DNA"/>
</dbReference>
<sequence>MIDYNVSDHWSEDDPDWLKSLVSSLDRNHGASTVLPLTAIVKEIADWVELASGTDAWKKTANRDSLQWDLDESVGAISSSLRAHIARPLAAFQTAFANLTSSSPAILSQPPGTRVDAVWTEALSTARNLLNALDSDQAVRASWDGLVSTAQDRTLARREYRPIAELLFEQVRRQGLSAERMFRDLVSIVAYGRDSDEIPVGTKDTPLAERLAKARALVGTPAAVEPIVVWLGYQGRIHLHLSAGRVSFIDAHWAVPNAGPDGQDFEHKAELWELVQHGHVFKVAKLVNEESDVDFLVRVDLGDTTAAGAFARAVDIVNTILNVAIHNAGGIRPHLAQYGLIRSGKSDCFNFMVARRETGFPDDHYGARITADAIEKHGSRIAEALAREELPRFLAAAIEVQTTADRPFSRDMVLRKPSAADISSVIPLADRVVQHVAAHAAMNPNNLFSLLQERWPHARWLTDLQRAAGMCLLGGGRRDELLHELTVGWFSDRPKQPWILFLADRADDFISLCRLEHERAWIARMFASISDHAIYSIIIDEYTAESKVLEARRRRVRNALVHGNPASPTVVASVREYAEFLGGSALNLGLESYVEGTAPAAALAARTGEFTAMQGGQDAASYWRARIAADGWPTV</sequence>
<reference evidence="2" key="1">
    <citation type="journal article" date="2019" name="Int. J. Syst. Evol. Microbiol.">
        <title>The Global Catalogue of Microorganisms (GCM) 10K type strain sequencing project: providing services to taxonomists for standard genome sequencing and annotation.</title>
        <authorList>
            <consortium name="The Broad Institute Genomics Platform"/>
            <consortium name="The Broad Institute Genome Sequencing Center for Infectious Disease"/>
            <person name="Wu L."/>
            <person name="Ma J."/>
        </authorList>
    </citation>
    <scope>NUCLEOTIDE SEQUENCE [LARGE SCALE GENOMIC DNA]</scope>
    <source>
        <strain evidence="2">JCM 17017</strain>
    </source>
</reference>
<dbReference type="Proteomes" id="UP001501624">
    <property type="component" value="Unassembled WGS sequence"/>
</dbReference>
<keyword evidence="2" id="KW-1185">Reference proteome</keyword>
<comment type="caution">
    <text evidence="1">The sequence shown here is derived from an EMBL/GenBank/DDBJ whole genome shotgun (WGS) entry which is preliminary data.</text>
</comment>
<evidence type="ECO:0000313" key="2">
    <source>
        <dbReference type="Proteomes" id="UP001501624"/>
    </source>
</evidence>
<proteinExistence type="predicted"/>
<protein>
    <recommendedName>
        <fullName evidence="3">Apea-like HEPN domain-containing protein</fullName>
    </recommendedName>
</protein>
<gene>
    <name evidence="1" type="ORF">GCM10022380_51700</name>
</gene>
<accession>A0ABP7IU40</accession>
<name>A0ABP7IU40_9PSEU</name>
<evidence type="ECO:0000313" key="1">
    <source>
        <dbReference type="EMBL" id="GAA3826684.1"/>
    </source>
</evidence>
<evidence type="ECO:0008006" key="3">
    <source>
        <dbReference type="Google" id="ProtNLM"/>
    </source>
</evidence>